<keyword evidence="19" id="KW-1185">Reference proteome</keyword>
<dbReference type="GO" id="GO:0016020">
    <property type="term" value="C:membrane"/>
    <property type="evidence" value="ECO:0007669"/>
    <property type="project" value="UniProtKB-SubCell"/>
</dbReference>
<evidence type="ECO:0000256" key="5">
    <source>
        <dbReference type="ARBA" id="ARBA00022692"/>
    </source>
</evidence>
<feature type="transmembrane region" description="Helical" evidence="16">
    <location>
        <begin position="46"/>
        <end position="64"/>
    </location>
</feature>
<feature type="domain" description="Cytochrome c" evidence="17">
    <location>
        <begin position="217"/>
        <end position="308"/>
    </location>
</feature>
<evidence type="ECO:0000256" key="10">
    <source>
        <dbReference type="ARBA" id="ARBA00023004"/>
    </source>
</evidence>
<dbReference type="InterPro" id="IPR036909">
    <property type="entry name" value="Cyt_c-like_dom_sf"/>
</dbReference>
<dbReference type="PANTHER" id="PTHR43469">
    <property type="entry name" value="DISULFIDE FORMATION PROTEIN-RELATED"/>
    <property type="match status" value="1"/>
</dbReference>
<evidence type="ECO:0000256" key="1">
    <source>
        <dbReference type="ARBA" id="ARBA00004141"/>
    </source>
</evidence>
<feature type="transmembrane region" description="Helical" evidence="16">
    <location>
        <begin position="16"/>
        <end position="34"/>
    </location>
</feature>
<evidence type="ECO:0000256" key="7">
    <source>
        <dbReference type="ARBA" id="ARBA00022982"/>
    </source>
</evidence>
<dbReference type="HAMAP" id="MF_00287">
    <property type="entry name" value="BdbC"/>
    <property type="match status" value="1"/>
</dbReference>
<dbReference type="Pfam" id="PF02600">
    <property type="entry name" value="DsbB"/>
    <property type="match status" value="1"/>
</dbReference>
<evidence type="ECO:0000256" key="2">
    <source>
        <dbReference type="ARBA" id="ARBA00007602"/>
    </source>
</evidence>
<keyword evidence="12" id="KW-1015">Disulfide bond</keyword>
<evidence type="ECO:0000256" key="13">
    <source>
        <dbReference type="ARBA" id="ARBA00023186"/>
    </source>
</evidence>
<accession>A0A540VLW3</accession>
<keyword evidence="11 16" id="KW-0472">Membrane</keyword>
<dbReference type="Proteomes" id="UP000317371">
    <property type="component" value="Unassembled WGS sequence"/>
</dbReference>
<dbReference type="Gene3D" id="1.20.1550.10">
    <property type="entry name" value="DsbB-like"/>
    <property type="match status" value="1"/>
</dbReference>
<dbReference type="NCBIfam" id="NF002849">
    <property type="entry name" value="PRK03113.1"/>
    <property type="match status" value="1"/>
</dbReference>
<dbReference type="SUPFAM" id="SSF158442">
    <property type="entry name" value="DsbB-like"/>
    <property type="match status" value="1"/>
</dbReference>
<keyword evidence="3" id="KW-0813">Transport</keyword>
<dbReference type="Gene3D" id="1.10.760.10">
    <property type="entry name" value="Cytochrome c-like domain"/>
    <property type="match status" value="1"/>
</dbReference>
<dbReference type="GO" id="GO:0046872">
    <property type="term" value="F:metal ion binding"/>
    <property type="evidence" value="ECO:0007669"/>
    <property type="project" value="UniProtKB-KW"/>
</dbReference>
<dbReference type="InterPro" id="IPR003752">
    <property type="entry name" value="DiS_bond_form_DsbB/BdbC"/>
</dbReference>
<dbReference type="InterPro" id="IPR009056">
    <property type="entry name" value="Cyt_c-like_dom"/>
</dbReference>
<dbReference type="OrthoDB" id="158402at2"/>
<keyword evidence="13" id="KW-0143">Chaperone</keyword>
<evidence type="ECO:0000256" key="3">
    <source>
        <dbReference type="ARBA" id="ARBA00022448"/>
    </source>
</evidence>
<dbReference type="GO" id="GO:0009055">
    <property type="term" value="F:electron transfer activity"/>
    <property type="evidence" value="ECO:0007669"/>
    <property type="project" value="InterPro"/>
</dbReference>
<evidence type="ECO:0000256" key="9">
    <source>
        <dbReference type="ARBA" id="ARBA00023002"/>
    </source>
</evidence>
<name>A0A540VLW3_9CHLR</name>
<dbReference type="Pfam" id="PF13442">
    <property type="entry name" value="Cytochrome_CBB3"/>
    <property type="match status" value="1"/>
</dbReference>
<feature type="transmembrane region" description="Helical" evidence="16">
    <location>
        <begin position="153"/>
        <end position="174"/>
    </location>
</feature>
<evidence type="ECO:0000256" key="15">
    <source>
        <dbReference type="PROSITE-ProRule" id="PRU00433"/>
    </source>
</evidence>
<evidence type="ECO:0000256" key="8">
    <source>
        <dbReference type="ARBA" id="ARBA00022989"/>
    </source>
</evidence>
<dbReference type="GO" id="GO:0006457">
    <property type="term" value="P:protein folding"/>
    <property type="evidence" value="ECO:0007669"/>
    <property type="project" value="InterPro"/>
</dbReference>
<evidence type="ECO:0000259" key="17">
    <source>
        <dbReference type="PROSITE" id="PS51007"/>
    </source>
</evidence>
<gene>
    <name evidence="18" type="ORF">FKZ61_02435</name>
</gene>
<dbReference type="RefSeq" id="WP_141608472.1">
    <property type="nucleotide sequence ID" value="NZ_VIGC02000002.1"/>
</dbReference>
<organism evidence="18 19">
    <name type="scientific">Litorilinea aerophila</name>
    <dbReference type="NCBI Taxonomy" id="1204385"/>
    <lineage>
        <taxon>Bacteria</taxon>
        <taxon>Bacillati</taxon>
        <taxon>Chloroflexota</taxon>
        <taxon>Caldilineae</taxon>
        <taxon>Caldilineales</taxon>
        <taxon>Caldilineaceae</taxon>
        <taxon>Litorilinea</taxon>
    </lineage>
</organism>
<evidence type="ECO:0000256" key="6">
    <source>
        <dbReference type="ARBA" id="ARBA00022723"/>
    </source>
</evidence>
<comment type="similarity">
    <text evidence="2">Belongs to the DsbB family. BdbC subfamily.</text>
</comment>
<dbReference type="EMBL" id="VIGC01000002">
    <property type="protein sequence ID" value="TQE97745.1"/>
    <property type="molecule type" value="Genomic_DNA"/>
</dbReference>
<evidence type="ECO:0000256" key="4">
    <source>
        <dbReference type="ARBA" id="ARBA00022617"/>
    </source>
</evidence>
<dbReference type="InterPro" id="IPR023380">
    <property type="entry name" value="DsbB-like_sf"/>
</dbReference>
<comment type="subcellular location">
    <subcellularLocation>
        <location evidence="1">Membrane</location>
        <topology evidence="1">Multi-pass membrane protein</topology>
    </subcellularLocation>
</comment>
<dbReference type="GO" id="GO:0015035">
    <property type="term" value="F:protein-disulfide reductase activity"/>
    <property type="evidence" value="ECO:0007669"/>
    <property type="project" value="InterPro"/>
</dbReference>
<dbReference type="PANTHER" id="PTHR43469:SF1">
    <property type="entry name" value="SPBETA PROPHAGE-DERIVED DISULFIDE BOND FORMATION PROTEIN B"/>
    <property type="match status" value="1"/>
</dbReference>
<sequence length="311" mass="33225">MDEKITWWERFEHGSLYVALLAAWIAMAGSLYFSEVAGYIPCKLCWYQRILMYPLAGVLAVGLLRRDRHLPVLVLPFSLLGQGVSTYHYLLQKTTLFSEAATCEIGVPCTTMWINWFGFVTIPFLALVAFTIITACCLIALNAGLPDEEMTTATPWVPVVAIPVAVVLAFVLLARVNAQGHEEALAAPAAIAAPAAFPTLIPTRADGPVEPARADIAVVTQGEGLYREACAACHGQDARGVANLGPSLVDSAVILEGEAQAAVAFIRKGVALDDPANTTGLVMPPSGGRPDLSDQQLLAIVEYLRARAVVP</sequence>
<proteinExistence type="inferred from homology"/>
<protein>
    <submittedName>
        <fullName evidence="18">Disulfide bond formation protein B</fullName>
    </submittedName>
</protein>
<evidence type="ECO:0000313" key="18">
    <source>
        <dbReference type="EMBL" id="TQE97745.1"/>
    </source>
</evidence>
<evidence type="ECO:0000256" key="12">
    <source>
        <dbReference type="ARBA" id="ARBA00023157"/>
    </source>
</evidence>
<evidence type="ECO:0000256" key="11">
    <source>
        <dbReference type="ARBA" id="ARBA00023136"/>
    </source>
</evidence>
<dbReference type="PROSITE" id="PS51007">
    <property type="entry name" value="CYTC"/>
    <property type="match status" value="1"/>
</dbReference>
<keyword evidence="6 15" id="KW-0479">Metal-binding</keyword>
<dbReference type="InterPro" id="IPR012187">
    <property type="entry name" value="Disulphide_bond_form_BdbC"/>
</dbReference>
<dbReference type="GO" id="GO:0020037">
    <property type="term" value="F:heme binding"/>
    <property type="evidence" value="ECO:0007669"/>
    <property type="project" value="InterPro"/>
</dbReference>
<keyword evidence="9" id="KW-0560">Oxidoreductase</keyword>
<keyword evidence="8 16" id="KW-1133">Transmembrane helix</keyword>
<reference evidence="18 19" key="1">
    <citation type="submission" date="2019-06" db="EMBL/GenBank/DDBJ databases">
        <title>Genome sequence of Litorilinea aerophila BAA-2444.</title>
        <authorList>
            <person name="Maclea K.S."/>
            <person name="Maurais E.G."/>
            <person name="Iannazzi L.C."/>
        </authorList>
    </citation>
    <scope>NUCLEOTIDE SEQUENCE [LARGE SCALE GENOMIC DNA]</scope>
    <source>
        <strain evidence="18 19">ATCC BAA-2444</strain>
    </source>
</reference>
<keyword evidence="7" id="KW-0249">Electron transport</keyword>
<keyword evidence="10 15" id="KW-0408">Iron</keyword>
<keyword evidence="14" id="KW-0676">Redox-active center</keyword>
<keyword evidence="5 16" id="KW-0812">Transmembrane</keyword>
<evidence type="ECO:0000313" key="19">
    <source>
        <dbReference type="Proteomes" id="UP000317371"/>
    </source>
</evidence>
<dbReference type="SUPFAM" id="SSF46626">
    <property type="entry name" value="Cytochrome c"/>
    <property type="match status" value="1"/>
</dbReference>
<evidence type="ECO:0000256" key="16">
    <source>
        <dbReference type="SAM" id="Phobius"/>
    </source>
</evidence>
<feature type="transmembrane region" description="Helical" evidence="16">
    <location>
        <begin position="112"/>
        <end position="141"/>
    </location>
</feature>
<dbReference type="InParanoid" id="A0A540VLW3"/>
<dbReference type="AlphaFoldDB" id="A0A540VLW3"/>
<comment type="caution">
    <text evidence="18">The sequence shown here is derived from an EMBL/GenBank/DDBJ whole genome shotgun (WGS) entry which is preliminary data.</text>
</comment>
<evidence type="ECO:0000256" key="14">
    <source>
        <dbReference type="ARBA" id="ARBA00023284"/>
    </source>
</evidence>
<keyword evidence="4 15" id="KW-0349">Heme</keyword>